<dbReference type="EMBL" id="CAJFCJ010000006">
    <property type="protein sequence ID" value="CAD5116470.1"/>
    <property type="molecule type" value="Genomic_DNA"/>
</dbReference>
<accession>A0A7I8VPH1</accession>
<evidence type="ECO:0000313" key="1">
    <source>
        <dbReference type="EMBL" id="CAD5116470.1"/>
    </source>
</evidence>
<name>A0A7I8VPH1_9ANNE</name>
<sequence length="188" mass="21937">MSKQHSSHSSTDCDKWLSAKEKKVLKFNKQLKTLRFKTNIHLTQTSPISKIRRKQAKITSFIRNDSNTKRTNQRNNSDDCVIVASTESVVKSRPFEFDISDTEEMDESCEKLQEKAPEDRVIRLLEVKNEEISNVIKENYQREKSLNSTEECLSTQDNNTYTFHEPNIDDLDEFTFHSGYRGYTLSDD</sequence>
<keyword evidence="2" id="KW-1185">Reference proteome</keyword>
<comment type="caution">
    <text evidence="1">The sequence shown here is derived from an EMBL/GenBank/DDBJ whole genome shotgun (WGS) entry which is preliminary data.</text>
</comment>
<reference evidence="1 2" key="1">
    <citation type="submission" date="2020-08" db="EMBL/GenBank/DDBJ databases">
        <authorList>
            <person name="Hejnol A."/>
        </authorList>
    </citation>
    <scope>NUCLEOTIDE SEQUENCE [LARGE SCALE GENOMIC DNA]</scope>
</reference>
<dbReference type="Proteomes" id="UP000549394">
    <property type="component" value="Unassembled WGS sequence"/>
</dbReference>
<dbReference type="AlphaFoldDB" id="A0A7I8VPH1"/>
<evidence type="ECO:0000313" key="2">
    <source>
        <dbReference type="Proteomes" id="UP000549394"/>
    </source>
</evidence>
<organism evidence="1 2">
    <name type="scientific">Dimorphilus gyrociliatus</name>
    <dbReference type="NCBI Taxonomy" id="2664684"/>
    <lineage>
        <taxon>Eukaryota</taxon>
        <taxon>Metazoa</taxon>
        <taxon>Spiralia</taxon>
        <taxon>Lophotrochozoa</taxon>
        <taxon>Annelida</taxon>
        <taxon>Polychaeta</taxon>
        <taxon>Polychaeta incertae sedis</taxon>
        <taxon>Dinophilidae</taxon>
        <taxon>Dimorphilus</taxon>
    </lineage>
</organism>
<gene>
    <name evidence="1" type="ORF">DGYR_LOCUS5095</name>
</gene>
<protein>
    <submittedName>
        <fullName evidence="1">DgyrCDS5353</fullName>
    </submittedName>
</protein>
<proteinExistence type="predicted"/>